<organism evidence="2 3">
    <name type="scientific">Coniella lustricola</name>
    <dbReference type="NCBI Taxonomy" id="2025994"/>
    <lineage>
        <taxon>Eukaryota</taxon>
        <taxon>Fungi</taxon>
        <taxon>Dikarya</taxon>
        <taxon>Ascomycota</taxon>
        <taxon>Pezizomycotina</taxon>
        <taxon>Sordariomycetes</taxon>
        <taxon>Sordariomycetidae</taxon>
        <taxon>Diaporthales</taxon>
        <taxon>Schizoparmaceae</taxon>
        <taxon>Coniella</taxon>
    </lineage>
</organism>
<keyword evidence="3" id="KW-1185">Reference proteome</keyword>
<dbReference type="EMBL" id="KZ678496">
    <property type="protein sequence ID" value="PSR81693.1"/>
    <property type="molecule type" value="Genomic_DNA"/>
</dbReference>
<accession>A0A2T3A2I7</accession>
<dbReference type="Proteomes" id="UP000241462">
    <property type="component" value="Unassembled WGS sequence"/>
</dbReference>
<name>A0A2T3A2I7_9PEZI</name>
<dbReference type="InParanoid" id="A0A2T3A2I7"/>
<evidence type="ECO:0000313" key="3">
    <source>
        <dbReference type="Proteomes" id="UP000241462"/>
    </source>
</evidence>
<dbReference type="OrthoDB" id="5398685at2759"/>
<feature type="compositionally biased region" description="Basic and acidic residues" evidence="1">
    <location>
        <begin position="104"/>
        <end position="120"/>
    </location>
</feature>
<gene>
    <name evidence="2" type="ORF">BD289DRAFT_484277</name>
</gene>
<feature type="compositionally biased region" description="Low complexity" evidence="1">
    <location>
        <begin position="15"/>
        <end position="31"/>
    </location>
</feature>
<evidence type="ECO:0000313" key="2">
    <source>
        <dbReference type="EMBL" id="PSR81693.1"/>
    </source>
</evidence>
<evidence type="ECO:0000256" key="1">
    <source>
        <dbReference type="SAM" id="MobiDB-lite"/>
    </source>
</evidence>
<dbReference type="AlphaFoldDB" id="A0A2T3A2I7"/>
<feature type="region of interest" description="Disordered" evidence="1">
    <location>
        <begin position="95"/>
        <end position="126"/>
    </location>
</feature>
<proteinExistence type="predicted"/>
<reference evidence="2 3" key="1">
    <citation type="journal article" date="2018" name="Mycol. Prog.">
        <title>Coniella lustricola, a new species from submerged detritus.</title>
        <authorList>
            <person name="Raudabaugh D.B."/>
            <person name="Iturriaga T."/>
            <person name="Carver A."/>
            <person name="Mondo S."/>
            <person name="Pangilinan J."/>
            <person name="Lipzen A."/>
            <person name="He G."/>
            <person name="Amirebrahimi M."/>
            <person name="Grigoriev I.V."/>
            <person name="Miller A.N."/>
        </authorList>
    </citation>
    <scope>NUCLEOTIDE SEQUENCE [LARGE SCALE GENOMIC DNA]</scope>
    <source>
        <strain evidence="2 3">B22-T-1</strain>
    </source>
</reference>
<protein>
    <submittedName>
        <fullName evidence="2">Uncharacterized protein</fullName>
    </submittedName>
</protein>
<feature type="region of interest" description="Disordered" evidence="1">
    <location>
        <begin position="1"/>
        <end position="54"/>
    </location>
</feature>
<sequence length="126" mass="13014">MTPSAQPHDHRDGGSSAPSSASSSHLHSEAAGRASDPSPPPVTAPATRAPRSDQELAQAFRDLARGEQTAAALESNLTNLESKLDELLAAFEDMAGDPSAPVADDSRQGKHAGSKDKTDSAVDENN</sequence>